<name>A0ABV5I0M1_9RHOB</name>
<protein>
    <submittedName>
        <fullName evidence="5">Autoinducer binding domain-containing protein</fullName>
    </submittedName>
</protein>
<feature type="domain" description="HTH luxR-type" evidence="4">
    <location>
        <begin position="171"/>
        <end position="236"/>
    </location>
</feature>
<accession>A0ABV5I0M1</accession>
<evidence type="ECO:0000256" key="1">
    <source>
        <dbReference type="ARBA" id="ARBA00023015"/>
    </source>
</evidence>
<dbReference type="CDD" id="cd06170">
    <property type="entry name" value="LuxR_C_like"/>
    <property type="match status" value="1"/>
</dbReference>
<dbReference type="InterPro" id="IPR016032">
    <property type="entry name" value="Sig_transdc_resp-reg_C-effctor"/>
</dbReference>
<keyword evidence="6" id="KW-1185">Reference proteome</keyword>
<evidence type="ECO:0000313" key="6">
    <source>
        <dbReference type="Proteomes" id="UP001589670"/>
    </source>
</evidence>
<dbReference type="SUPFAM" id="SSF46894">
    <property type="entry name" value="C-terminal effector domain of the bipartite response regulators"/>
    <property type="match status" value="1"/>
</dbReference>
<gene>
    <name evidence="5" type="ORF">ACFFU4_10830</name>
</gene>
<dbReference type="PROSITE" id="PS50043">
    <property type="entry name" value="HTH_LUXR_2"/>
    <property type="match status" value="1"/>
</dbReference>
<dbReference type="SUPFAM" id="SSF75516">
    <property type="entry name" value="Pheromone-binding domain of LuxR-like quorum-sensing transcription factors"/>
    <property type="match status" value="1"/>
</dbReference>
<dbReference type="Gene3D" id="1.10.10.10">
    <property type="entry name" value="Winged helix-like DNA-binding domain superfamily/Winged helix DNA-binding domain"/>
    <property type="match status" value="1"/>
</dbReference>
<dbReference type="InterPro" id="IPR005143">
    <property type="entry name" value="TF_LuxR_autoind-bd_dom"/>
</dbReference>
<dbReference type="PRINTS" id="PR00038">
    <property type="entry name" value="HTHLUXR"/>
</dbReference>
<dbReference type="RefSeq" id="WP_377069786.1">
    <property type="nucleotide sequence ID" value="NZ_JBHMEC010000017.1"/>
</dbReference>
<keyword evidence="2" id="KW-0238">DNA-binding</keyword>
<dbReference type="SMART" id="SM00421">
    <property type="entry name" value="HTH_LUXR"/>
    <property type="match status" value="1"/>
</dbReference>
<comment type="caution">
    <text evidence="5">The sequence shown here is derived from an EMBL/GenBank/DDBJ whole genome shotgun (WGS) entry which is preliminary data.</text>
</comment>
<evidence type="ECO:0000256" key="2">
    <source>
        <dbReference type="ARBA" id="ARBA00023125"/>
    </source>
</evidence>
<reference evidence="5 6" key="1">
    <citation type="submission" date="2024-09" db="EMBL/GenBank/DDBJ databases">
        <authorList>
            <person name="Sun Q."/>
            <person name="Mori K."/>
        </authorList>
    </citation>
    <scope>NUCLEOTIDE SEQUENCE [LARGE SCALE GENOMIC DNA]</scope>
    <source>
        <strain evidence="5 6">CECT 9424</strain>
    </source>
</reference>
<dbReference type="Pfam" id="PF00196">
    <property type="entry name" value="GerE"/>
    <property type="match status" value="1"/>
</dbReference>
<organism evidence="5 6">
    <name type="scientific">Roseovarius ramblicola</name>
    <dbReference type="NCBI Taxonomy" id="2022336"/>
    <lineage>
        <taxon>Bacteria</taxon>
        <taxon>Pseudomonadati</taxon>
        <taxon>Pseudomonadota</taxon>
        <taxon>Alphaproteobacteria</taxon>
        <taxon>Rhodobacterales</taxon>
        <taxon>Roseobacteraceae</taxon>
        <taxon>Roseovarius</taxon>
    </lineage>
</organism>
<keyword evidence="3" id="KW-0804">Transcription</keyword>
<dbReference type="InterPro" id="IPR036693">
    <property type="entry name" value="TF_LuxR_autoind-bd_dom_sf"/>
</dbReference>
<dbReference type="InterPro" id="IPR036388">
    <property type="entry name" value="WH-like_DNA-bd_sf"/>
</dbReference>
<keyword evidence="1" id="KW-0805">Transcription regulation</keyword>
<evidence type="ECO:0000313" key="5">
    <source>
        <dbReference type="EMBL" id="MFB9150240.1"/>
    </source>
</evidence>
<dbReference type="Gene3D" id="3.30.450.80">
    <property type="entry name" value="Transcription factor LuxR-like, autoinducer-binding domain"/>
    <property type="match status" value="1"/>
</dbReference>
<dbReference type="PANTHER" id="PTHR44688:SF16">
    <property type="entry name" value="DNA-BINDING TRANSCRIPTIONAL ACTIVATOR DEVR_DOSR"/>
    <property type="match status" value="1"/>
</dbReference>
<dbReference type="PANTHER" id="PTHR44688">
    <property type="entry name" value="DNA-BINDING TRANSCRIPTIONAL ACTIVATOR DEVR_DOSR"/>
    <property type="match status" value="1"/>
</dbReference>
<proteinExistence type="predicted"/>
<evidence type="ECO:0000259" key="4">
    <source>
        <dbReference type="PROSITE" id="PS50043"/>
    </source>
</evidence>
<dbReference type="InterPro" id="IPR000792">
    <property type="entry name" value="Tscrpt_reg_LuxR_C"/>
</dbReference>
<sequence length="241" mass="26750">MTGDSFDRAGLIDLADLPDAAEDFDAFLFDIRERFGVDHVAYAGMNPINRSVVGHVTYGQDWQEHYAAHGLHRIDPTLHSARRSIAPVDWSRLERDLDYLTVFRAAHDFGVSDQGVTIPVRGPYGDIGGLSLTCGGPRSEWQAMCRENMHLWQALSVHMHDLVISSDSFSSLLRGPALSSREQEILQWTAEGKSQQDVADILTISHRTVEVHLRSARHKLYALTTAQAVGRAISMGLVYPG</sequence>
<dbReference type="Pfam" id="PF03472">
    <property type="entry name" value="Autoind_bind"/>
    <property type="match status" value="1"/>
</dbReference>
<dbReference type="Proteomes" id="UP001589670">
    <property type="component" value="Unassembled WGS sequence"/>
</dbReference>
<dbReference type="EMBL" id="JBHMEC010000017">
    <property type="protein sequence ID" value="MFB9150240.1"/>
    <property type="molecule type" value="Genomic_DNA"/>
</dbReference>
<evidence type="ECO:0000256" key="3">
    <source>
        <dbReference type="ARBA" id="ARBA00023163"/>
    </source>
</evidence>